<feature type="compositionally biased region" description="Low complexity" evidence="1">
    <location>
        <begin position="84"/>
        <end position="96"/>
    </location>
</feature>
<feature type="compositionally biased region" description="Polar residues" evidence="1">
    <location>
        <begin position="156"/>
        <end position="167"/>
    </location>
</feature>
<feature type="region of interest" description="Disordered" evidence="1">
    <location>
        <begin position="150"/>
        <end position="169"/>
    </location>
</feature>
<dbReference type="OrthoDB" id="5219111at2759"/>
<evidence type="ECO:0000313" key="2">
    <source>
        <dbReference type="EMBL" id="KJZ71021.1"/>
    </source>
</evidence>
<organism evidence="2 3">
    <name type="scientific">Hirsutella minnesotensis 3608</name>
    <dbReference type="NCBI Taxonomy" id="1043627"/>
    <lineage>
        <taxon>Eukaryota</taxon>
        <taxon>Fungi</taxon>
        <taxon>Dikarya</taxon>
        <taxon>Ascomycota</taxon>
        <taxon>Pezizomycotina</taxon>
        <taxon>Sordariomycetes</taxon>
        <taxon>Hypocreomycetidae</taxon>
        <taxon>Hypocreales</taxon>
        <taxon>Ophiocordycipitaceae</taxon>
        <taxon>Hirsutella</taxon>
    </lineage>
</organism>
<feature type="region of interest" description="Disordered" evidence="1">
    <location>
        <begin position="80"/>
        <end position="101"/>
    </location>
</feature>
<name>A0A0F7ZGJ9_9HYPO</name>
<accession>A0A0F7ZGJ9</accession>
<keyword evidence="3" id="KW-1185">Reference proteome</keyword>
<dbReference type="EMBL" id="KQ030594">
    <property type="protein sequence ID" value="KJZ71021.1"/>
    <property type="molecule type" value="Genomic_DNA"/>
</dbReference>
<evidence type="ECO:0000256" key="1">
    <source>
        <dbReference type="SAM" id="MobiDB-lite"/>
    </source>
</evidence>
<proteinExistence type="predicted"/>
<dbReference type="Proteomes" id="UP000054481">
    <property type="component" value="Unassembled WGS sequence"/>
</dbReference>
<dbReference type="AlphaFoldDB" id="A0A0F7ZGJ9"/>
<protein>
    <submittedName>
        <fullName evidence="2">Uncharacterized protein</fullName>
    </submittedName>
</protein>
<sequence>MAYQTRIQYLKRRTKELNCGFDDKACLWFTIKGLREVYPQWYTFLERDMNKGTLTWESLMTEMYAEANKEKTAMALPSLAKNASGTSSPQNSSTSGHSRKLQSEQTRRFCSTCNKSHWVGLPLCSFCKKHHPGGEAECFEKHPEKLDEYRRRNKRQGSGESPSNEAATNMDVRNELADVGSYDGRMRSILNSNGMATYNASVGIKTRAAGRRLMHQLRLPGEGLA</sequence>
<gene>
    <name evidence="2" type="ORF">HIM_09586</name>
</gene>
<reference evidence="2 3" key="1">
    <citation type="journal article" date="2014" name="Genome Biol. Evol.">
        <title>Comparative genomics and transcriptomics analyses reveal divergent lifestyle features of nematode endoparasitic fungus Hirsutella minnesotensis.</title>
        <authorList>
            <person name="Lai Y."/>
            <person name="Liu K."/>
            <person name="Zhang X."/>
            <person name="Zhang X."/>
            <person name="Li K."/>
            <person name="Wang N."/>
            <person name="Shu C."/>
            <person name="Wu Y."/>
            <person name="Wang C."/>
            <person name="Bushley K.E."/>
            <person name="Xiang M."/>
            <person name="Liu X."/>
        </authorList>
    </citation>
    <scope>NUCLEOTIDE SEQUENCE [LARGE SCALE GENOMIC DNA]</scope>
    <source>
        <strain evidence="2 3">3608</strain>
    </source>
</reference>
<evidence type="ECO:0000313" key="3">
    <source>
        <dbReference type="Proteomes" id="UP000054481"/>
    </source>
</evidence>